<accession>A0A562I3P8</accession>
<evidence type="ECO:0000313" key="4">
    <source>
        <dbReference type="Proteomes" id="UP000319825"/>
    </source>
</evidence>
<comment type="caution">
    <text evidence="3">The sequence shown here is derived from an EMBL/GenBank/DDBJ whole genome shotgun (WGS) entry which is preliminary data.</text>
</comment>
<feature type="domain" description="AMP-dependent synthetase/ligase" evidence="1">
    <location>
        <begin position="12"/>
        <end position="376"/>
    </location>
</feature>
<reference evidence="3 4" key="1">
    <citation type="submission" date="2019-07" db="EMBL/GenBank/DDBJ databases">
        <title>R&amp;d 2014.</title>
        <authorList>
            <person name="Klenk H.-P."/>
        </authorList>
    </citation>
    <scope>NUCLEOTIDE SEQUENCE [LARGE SCALE GENOMIC DNA]</scope>
    <source>
        <strain evidence="3 4">DSM 43868</strain>
    </source>
</reference>
<dbReference type="InterPro" id="IPR025110">
    <property type="entry name" value="AMP-bd_C"/>
</dbReference>
<dbReference type="InterPro" id="IPR045851">
    <property type="entry name" value="AMP-bd_C_sf"/>
</dbReference>
<name>A0A562I3P8_MICOL</name>
<evidence type="ECO:0000259" key="2">
    <source>
        <dbReference type="Pfam" id="PF13193"/>
    </source>
</evidence>
<dbReference type="AlphaFoldDB" id="A0A562I3P8"/>
<dbReference type="PROSITE" id="PS00455">
    <property type="entry name" value="AMP_BINDING"/>
    <property type="match status" value="1"/>
</dbReference>
<evidence type="ECO:0000259" key="1">
    <source>
        <dbReference type="Pfam" id="PF00501"/>
    </source>
</evidence>
<dbReference type="Pfam" id="PF13193">
    <property type="entry name" value="AMP-binding_C"/>
    <property type="match status" value="1"/>
</dbReference>
<dbReference type="PANTHER" id="PTHR43767:SF1">
    <property type="entry name" value="NONRIBOSOMAL PEPTIDE SYNTHASE PES1 (EUROFUNG)-RELATED"/>
    <property type="match status" value="1"/>
</dbReference>
<dbReference type="SUPFAM" id="SSF56801">
    <property type="entry name" value="Acetyl-CoA synthetase-like"/>
    <property type="match status" value="1"/>
</dbReference>
<keyword evidence="4" id="KW-1185">Reference proteome</keyword>
<dbReference type="Proteomes" id="UP000319825">
    <property type="component" value="Unassembled WGS sequence"/>
</dbReference>
<dbReference type="InterPro" id="IPR000873">
    <property type="entry name" value="AMP-dep_synth/lig_dom"/>
</dbReference>
<evidence type="ECO:0000313" key="3">
    <source>
        <dbReference type="EMBL" id="TWH65295.1"/>
    </source>
</evidence>
<dbReference type="InterPro" id="IPR042099">
    <property type="entry name" value="ANL_N_sf"/>
</dbReference>
<gene>
    <name evidence="3" type="ORF">JD77_00231</name>
</gene>
<dbReference type="PANTHER" id="PTHR43767">
    <property type="entry name" value="LONG-CHAIN-FATTY-ACID--COA LIGASE"/>
    <property type="match status" value="1"/>
</dbReference>
<dbReference type="GO" id="GO:0016878">
    <property type="term" value="F:acid-thiol ligase activity"/>
    <property type="evidence" value="ECO:0007669"/>
    <property type="project" value="UniProtKB-ARBA"/>
</dbReference>
<dbReference type="InterPro" id="IPR050237">
    <property type="entry name" value="ATP-dep_AMP-bd_enzyme"/>
</dbReference>
<dbReference type="EMBL" id="VLKE01000001">
    <property type="protein sequence ID" value="TWH65295.1"/>
    <property type="molecule type" value="Genomic_DNA"/>
</dbReference>
<dbReference type="InterPro" id="IPR020845">
    <property type="entry name" value="AMP-binding_CS"/>
</dbReference>
<dbReference type="Gene3D" id="3.40.50.12780">
    <property type="entry name" value="N-terminal domain of ligase-like"/>
    <property type="match status" value="1"/>
</dbReference>
<organism evidence="3 4">
    <name type="scientific">Micromonospora olivasterospora</name>
    <dbReference type="NCBI Taxonomy" id="1880"/>
    <lineage>
        <taxon>Bacteria</taxon>
        <taxon>Bacillati</taxon>
        <taxon>Actinomycetota</taxon>
        <taxon>Actinomycetes</taxon>
        <taxon>Micromonosporales</taxon>
        <taxon>Micromonosporaceae</taxon>
        <taxon>Micromonospora</taxon>
    </lineage>
</organism>
<proteinExistence type="predicted"/>
<dbReference type="Pfam" id="PF00501">
    <property type="entry name" value="AMP-binding"/>
    <property type="match status" value="1"/>
</dbReference>
<feature type="domain" description="AMP-binding enzyme C-terminal" evidence="2">
    <location>
        <begin position="426"/>
        <end position="500"/>
    </location>
</feature>
<protein>
    <submittedName>
        <fullName evidence="3">Fatty-acyl-CoA synthase/long-chain acyl-CoA synthetase</fullName>
    </submittedName>
</protein>
<dbReference type="Gene3D" id="3.30.300.30">
    <property type="match status" value="1"/>
</dbReference>
<sequence>MGLQRNVFTMLDRSARSYYGDHECLGFEGEARTFRQLRDRALSVAAGLEAHGVKPGDRVAVMMGNRIEWPEVFFGLAAMGAVCVPVNVLLVGPEIEHVCDDSGARVLVMDEIASQSVAGLASAFELVVTVGGAVAPEGVTSVGYEKVLSSGSPDDRPTGSDLDDEFVLYYSSGTTGRPKAAVHTHGGVLWNAFGQVLGLHLTRDVRYAVVPSFSWAAGFHIVFLPLIWIGGYSQIKRTGSTTADDIVRMLVDDRITHVMLVPSILRELLKRPDLMEELRTSSLQWIITGSEPVPRSVIDPCVEALPGVAVVQGYGLSEFPAVATVLEAHEVADHDGSAGRPLPHCDVAVRGESGQVESSGRGELLIRSNATMRGYHNRLEQTAEAFRDGWMNTGDLVDLDEDGFVTVVGRTKDLIISGGLNVYPKEVEDVIHTLPGVVEVAVVGVPDERFGEAPVAIVVADGEFDEVEVHRVCEEQLAKYKRPRQVFVRAEALPRNANAKLLKRELRPWAEARIAGTTA</sequence>